<dbReference type="InterPro" id="IPR010341">
    <property type="entry name" value="DUF936_pln"/>
</dbReference>
<dbReference type="EMBL" id="BSYO01000005">
    <property type="protein sequence ID" value="GMH04617.1"/>
    <property type="molecule type" value="Genomic_DNA"/>
</dbReference>
<dbReference type="AlphaFoldDB" id="A0AAD3XHC8"/>
<evidence type="ECO:0000259" key="1">
    <source>
        <dbReference type="Pfam" id="PF21647"/>
    </source>
</evidence>
<proteinExistence type="predicted"/>
<gene>
    <name evidence="2" type="ORF">Nepgr_006457</name>
</gene>
<keyword evidence="3" id="KW-1185">Reference proteome</keyword>
<dbReference type="Proteomes" id="UP001279734">
    <property type="component" value="Unassembled WGS sequence"/>
</dbReference>
<feature type="domain" description="DUF6857" evidence="1">
    <location>
        <begin position="1"/>
        <end position="44"/>
    </location>
</feature>
<evidence type="ECO:0000313" key="2">
    <source>
        <dbReference type="EMBL" id="GMH04617.1"/>
    </source>
</evidence>
<accession>A0AAD3XHC8</accession>
<evidence type="ECO:0000313" key="3">
    <source>
        <dbReference type="Proteomes" id="UP001279734"/>
    </source>
</evidence>
<sequence>MWIRGHGMKETVELAASLQYEMDIWFLGFIEEFLDAGFWKFGVSSIHGPANSLVKLDLLLQSYHSENELMTGLMSWL</sequence>
<dbReference type="Pfam" id="PF21647">
    <property type="entry name" value="DUF6857"/>
    <property type="match status" value="1"/>
</dbReference>
<comment type="caution">
    <text evidence="2">The sequence shown here is derived from an EMBL/GenBank/DDBJ whole genome shotgun (WGS) entry which is preliminary data.</text>
</comment>
<dbReference type="InterPro" id="IPR049172">
    <property type="entry name" value="DUF6857_pln"/>
</dbReference>
<organism evidence="2 3">
    <name type="scientific">Nepenthes gracilis</name>
    <name type="common">Slender pitcher plant</name>
    <dbReference type="NCBI Taxonomy" id="150966"/>
    <lineage>
        <taxon>Eukaryota</taxon>
        <taxon>Viridiplantae</taxon>
        <taxon>Streptophyta</taxon>
        <taxon>Embryophyta</taxon>
        <taxon>Tracheophyta</taxon>
        <taxon>Spermatophyta</taxon>
        <taxon>Magnoliopsida</taxon>
        <taxon>eudicotyledons</taxon>
        <taxon>Gunneridae</taxon>
        <taxon>Pentapetalae</taxon>
        <taxon>Caryophyllales</taxon>
        <taxon>Nepenthaceae</taxon>
        <taxon>Nepenthes</taxon>
    </lineage>
</organism>
<dbReference type="PANTHER" id="PTHR31928:SF3">
    <property type="entry name" value="EXPRESSED PROTEIN"/>
    <property type="match status" value="1"/>
</dbReference>
<reference evidence="2" key="1">
    <citation type="submission" date="2023-05" db="EMBL/GenBank/DDBJ databases">
        <title>Nepenthes gracilis genome sequencing.</title>
        <authorList>
            <person name="Fukushima K."/>
        </authorList>
    </citation>
    <scope>NUCLEOTIDE SEQUENCE</scope>
    <source>
        <strain evidence="2">SING2019-196</strain>
    </source>
</reference>
<name>A0AAD3XHC8_NEPGR</name>
<dbReference type="PANTHER" id="PTHR31928">
    <property type="entry name" value="EXPRESSED PROTEIN"/>
    <property type="match status" value="1"/>
</dbReference>
<protein>
    <recommendedName>
        <fullName evidence="1">DUF6857 domain-containing protein</fullName>
    </recommendedName>
</protein>